<feature type="transmembrane region" description="Helical" evidence="1">
    <location>
        <begin position="9"/>
        <end position="26"/>
    </location>
</feature>
<dbReference type="KEGG" id="luo:HHL09_26210"/>
<evidence type="ECO:0000313" key="2">
    <source>
        <dbReference type="EMBL" id="QJE99125.1"/>
    </source>
</evidence>
<feature type="transmembrane region" description="Helical" evidence="1">
    <location>
        <begin position="122"/>
        <end position="145"/>
    </location>
</feature>
<keyword evidence="1" id="KW-0472">Membrane</keyword>
<sequence length="156" mass="17933">MKWRWYRSLIFWAGLLVMGFLTWAWWDSCRMFTGMAKRDWAVSNRDAGVLVTMKGPEASPRLMTDRVHGRSMHGALDFPLPFILRGGVAMEASDPSVPAKAGKDRQAMKRHWQRTMAVMPRGMVACFVPYWLMMAVVMVVWLGLLKWRAGRSARRA</sequence>
<dbReference type="AlphaFoldDB" id="A0A858RQU9"/>
<accession>A0A858RQU9</accession>
<protein>
    <submittedName>
        <fullName evidence="2">Uncharacterized protein</fullName>
    </submittedName>
</protein>
<dbReference type="RefSeq" id="WP_169457611.1">
    <property type="nucleotide sequence ID" value="NZ_CP051774.1"/>
</dbReference>
<reference evidence="2 3" key="1">
    <citation type="submission" date="2020-04" db="EMBL/GenBank/DDBJ databases">
        <title>Luteolibacter sp. G-1-1-1 isolated from soil.</title>
        <authorList>
            <person name="Dahal R.H."/>
        </authorList>
    </citation>
    <scope>NUCLEOTIDE SEQUENCE [LARGE SCALE GENOMIC DNA]</scope>
    <source>
        <strain evidence="2 3">G-1-1-1</strain>
    </source>
</reference>
<dbReference type="Proteomes" id="UP000501812">
    <property type="component" value="Chromosome"/>
</dbReference>
<proteinExistence type="predicted"/>
<name>A0A858RQU9_9BACT</name>
<evidence type="ECO:0000256" key="1">
    <source>
        <dbReference type="SAM" id="Phobius"/>
    </source>
</evidence>
<keyword evidence="1" id="KW-1133">Transmembrane helix</keyword>
<keyword evidence="1" id="KW-0812">Transmembrane</keyword>
<evidence type="ECO:0000313" key="3">
    <source>
        <dbReference type="Proteomes" id="UP000501812"/>
    </source>
</evidence>
<dbReference type="EMBL" id="CP051774">
    <property type="protein sequence ID" value="QJE99125.1"/>
    <property type="molecule type" value="Genomic_DNA"/>
</dbReference>
<organism evidence="2 3">
    <name type="scientific">Luteolibacter luteus</name>
    <dbReference type="NCBI Taxonomy" id="2728835"/>
    <lineage>
        <taxon>Bacteria</taxon>
        <taxon>Pseudomonadati</taxon>
        <taxon>Verrucomicrobiota</taxon>
        <taxon>Verrucomicrobiia</taxon>
        <taxon>Verrucomicrobiales</taxon>
        <taxon>Verrucomicrobiaceae</taxon>
        <taxon>Luteolibacter</taxon>
    </lineage>
</organism>
<keyword evidence="3" id="KW-1185">Reference proteome</keyword>
<gene>
    <name evidence="2" type="ORF">HHL09_26210</name>
</gene>